<dbReference type="SUPFAM" id="SSF50630">
    <property type="entry name" value="Acid proteases"/>
    <property type="match status" value="1"/>
</dbReference>
<dbReference type="Proteomes" id="UP001652660">
    <property type="component" value="Chromosome 5c"/>
</dbReference>
<dbReference type="RefSeq" id="XP_071906131.1">
    <property type="nucleotide sequence ID" value="XM_072050030.1"/>
</dbReference>
<dbReference type="PANTHER" id="PTHR33067">
    <property type="entry name" value="RNA-DIRECTED DNA POLYMERASE-RELATED"/>
    <property type="match status" value="1"/>
</dbReference>
<name>A0ABM4UFR6_COFAR</name>
<proteinExistence type="predicted"/>
<evidence type="ECO:0000313" key="2">
    <source>
        <dbReference type="Proteomes" id="UP001652660"/>
    </source>
</evidence>
<gene>
    <name evidence="3" type="primary">LOC140007304</name>
</gene>
<dbReference type="GeneID" id="140007304"/>
<evidence type="ECO:0008006" key="4">
    <source>
        <dbReference type="Google" id="ProtNLM"/>
    </source>
</evidence>
<sequence>MYRNLEVQIGQIANSINNRNQGELSSKTKVNPKEYVKAITLRSDKQLEDPLMVENGESNENEIQGDELMEHEVNVGKGSKGKSKEKQPTPSNTVPIPPAIPFSQRLNPNKLDKDFEKFVKIFKQSHINIPFVDAILRIPSYAKFLKEIMTRKRKLEDRETIALTKECSAITQNKIPPKLKDLESFSIPCAIGNIEFSKALCDLGASVSLIPLMVARQLGLHKLKCTNITLQLADRSIRYPLGVLENMLIKVQKFIIPVNFVVLDMEEDMSMPIILGKSFLTTAGTIIDIKNDKLKFQIDEEGVVFNLNEMKKYPSFTDHTCSIDTIEILTQELDRINFDVNPLELCLSSARKPGENKEEIKALAQYLNAQPPYRKGYVYENLEQGKELPPPSEIEAPKFEIKPLPSHLKY</sequence>
<evidence type="ECO:0000256" key="1">
    <source>
        <dbReference type="SAM" id="MobiDB-lite"/>
    </source>
</evidence>
<feature type="region of interest" description="Disordered" evidence="1">
    <location>
        <begin position="75"/>
        <end position="103"/>
    </location>
</feature>
<dbReference type="Gene3D" id="2.40.70.10">
    <property type="entry name" value="Acid Proteases"/>
    <property type="match status" value="1"/>
</dbReference>
<accession>A0ABM4UFR6</accession>
<organism evidence="2 3">
    <name type="scientific">Coffea arabica</name>
    <name type="common">Arabian coffee</name>
    <dbReference type="NCBI Taxonomy" id="13443"/>
    <lineage>
        <taxon>Eukaryota</taxon>
        <taxon>Viridiplantae</taxon>
        <taxon>Streptophyta</taxon>
        <taxon>Embryophyta</taxon>
        <taxon>Tracheophyta</taxon>
        <taxon>Spermatophyta</taxon>
        <taxon>Magnoliopsida</taxon>
        <taxon>eudicotyledons</taxon>
        <taxon>Gunneridae</taxon>
        <taxon>Pentapetalae</taxon>
        <taxon>asterids</taxon>
        <taxon>lamiids</taxon>
        <taxon>Gentianales</taxon>
        <taxon>Rubiaceae</taxon>
        <taxon>Ixoroideae</taxon>
        <taxon>Gardenieae complex</taxon>
        <taxon>Bertiereae - Coffeeae clade</taxon>
        <taxon>Coffeeae</taxon>
        <taxon>Coffea</taxon>
    </lineage>
</organism>
<dbReference type="Pfam" id="PF13650">
    <property type="entry name" value="Asp_protease_2"/>
    <property type="match status" value="1"/>
</dbReference>
<reference evidence="3" key="1">
    <citation type="submission" date="2025-08" db="UniProtKB">
        <authorList>
            <consortium name="RefSeq"/>
        </authorList>
    </citation>
    <scope>IDENTIFICATION</scope>
    <source>
        <tissue evidence="3">Leaves</tissue>
    </source>
</reference>
<keyword evidence="2" id="KW-1185">Reference proteome</keyword>
<dbReference type="InterPro" id="IPR021109">
    <property type="entry name" value="Peptidase_aspartic_dom_sf"/>
</dbReference>
<evidence type="ECO:0000313" key="3">
    <source>
        <dbReference type="RefSeq" id="XP_071906131.1"/>
    </source>
</evidence>
<protein>
    <recommendedName>
        <fullName evidence="4">Aspartic peptidase DDI1-type domain-containing protein</fullName>
    </recommendedName>
</protein>
<dbReference type="PANTHER" id="PTHR33067:SF31">
    <property type="entry name" value="RNA-DIRECTED DNA POLYMERASE"/>
    <property type="match status" value="1"/>
</dbReference>
<dbReference type="CDD" id="cd00303">
    <property type="entry name" value="retropepsin_like"/>
    <property type="match status" value="1"/>
</dbReference>